<dbReference type="CDD" id="cd07033">
    <property type="entry name" value="TPP_PYR_DXS_TK_like"/>
    <property type="match status" value="1"/>
</dbReference>
<dbReference type="InterPro" id="IPR005478">
    <property type="entry name" value="Transketolase_bac-like"/>
</dbReference>
<dbReference type="Pfam" id="PF22613">
    <property type="entry name" value="Transketolase_C_1"/>
    <property type="match status" value="1"/>
</dbReference>
<feature type="binding site" evidence="16">
    <location>
        <position position="455"/>
    </location>
    <ligand>
        <name>substrate</name>
    </ligand>
</feature>
<dbReference type="PROSITE" id="PS00802">
    <property type="entry name" value="TRANSKETOLASE_2"/>
    <property type="match status" value="1"/>
</dbReference>
<keyword evidence="8" id="KW-0808">Transferase</keyword>
<dbReference type="InterPro" id="IPR029061">
    <property type="entry name" value="THDP-binding"/>
</dbReference>
<feature type="binding site" evidence="17">
    <location>
        <position position="66"/>
    </location>
    <ligand>
        <name>thiamine diphosphate</name>
        <dbReference type="ChEBI" id="CHEBI:58937"/>
    </ligand>
</feature>
<dbReference type="GO" id="GO:0005829">
    <property type="term" value="C:cytosol"/>
    <property type="evidence" value="ECO:0007669"/>
    <property type="project" value="TreeGrafter"/>
</dbReference>
<evidence type="ECO:0000256" key="8">
    <source>
        <dbReference type="ARBA" id="ARBA00022679"/>
    </source>
</evidence>
<feature type="binding site" evidence="18">
    <location>
        <position position="185"/>
    </location>
    <ligand>
        <name>Mg(2+)</name>
        <dbReference type="ChEBI" id="CHEBI:18420"/>
    </ligand>
</feature>
<evidence type="ECO:0000256" key="9">
    <source>
        <dbReference type="ARBA" id="ARBA00022723"/>
    </source>
</evidence>
<feature type="binding site" evidence="17">
    <location>
        <position position="156"/>
    </location>
    <ligand>
        <name>thiamine diphosphate</name>
        <dbReference type="ChEBI" id="CHEBI:58937"/>
    </ligand>
</feature>
<comment type="cofactor">
    <cofactor evidence="2">
        <name>Mn(2+)</name>
        <dbReference type="ChEBI" id="CHEBI:29035"/>
    </cofactor>
</comment>
<feature type="binding site" evidence="16">
    <location>
        <position position="514"/>
    </location>
    <ligand>
        <name>substrate</name>
    </ligand>
</feature>
<dbReference type="Gene3D" id="3.40.50.920">
    <property type="match status" value="1"/>
</dbReference>
<comment type="function">
    <text evidence="4">Catalyzes the transfer of a two-carbon ketol group from a ketose donor to an aldose acceptor, via a covalent intermediate with the cofactor thiamine pyrophosphate.</text>
</comment>
<dbReference type="FunFam" id="3.40.50.920:FF:000003">
    <property type="entry name" value="Transketolase"/>
    <property type="match status" value="1"/>
</dbReference>
<evidence type="ECO:0000313" key="21">
    <source>
        <dbReference type="EMBL" id="AXY24996.1"/>
    </source>
</evidence>
<comment type="cofactor">
    <cofactor evidence="17">
        <name>thiamine diphosphate</name>
        <dbReference type="ChEBI" id="CHEBI:58937"/>
    </cofactor>
    <text evidence="17">Binds 1 thiamine pyrophosphate per subunit. During the reaction, the substrate forms a covalent intermediate with the cofactor.</text>
</comment>
<proteinExistence type="inferred from homology"/>
<dbReference type="KEGG" id="abae:CL176_02560"/>
<dbReference type="Proteomes" id="UP000263232">
    <property type="component" value="Chromosome"/>
</dbReference>
<dbReference type="GO" id="GO:0046872">
    <property type="term" value="F:metal ion binding"/>
    <property type="evidence" value="ECO:0007669"/>
    <property type="project" value="UniProtKB-KW"/>
</dbReference>
<evidence type="ECO:0000256" key="5">
    <source>
        <dbReference type="ARBA" id="ARBA00007131"/>
    </source>
</evidence>
<evidence type="ECO:0000256" key="17">
    <source>
        <dbReference type="PIRSR" id="PIRSR605478-3"/>
    </source>
</evidence>
<dbReference type="FunFam" id="3.40.50.970:FF:000045">
    <property type="entry name" value="Transketolase"/>
    <property type="match status" value="1"/>
</dbReference>
<dbReference type="PANTHER" id="PTHR43522">
    <property type="entry name" value="TRANSKETOLASE"/>
    <property type="match status" value="1"/>
</dbReference>
<name>A0A347WIT9_9LACT</name>
<protein>
    <recommendedName>
        <fullName evidence="7 14">Transketolase</fullName>
        <ecNumber evidence="7 14">2.2.1.1</ecNumber>
    </recommendedName>
</protein>
<dbReference type="PANTHER" id="PTHR43522:SF2">
    <property type="entry name" value="TRANSKETOLASE 1-RELATED"/>
    <property type="match status" value="1"/>
</dbReference>
<feature type="active site" description="Proton donor" evidence="15">
    <location>
        <position position="405"/>
    </location>
</feature>
<dbReference type="Pfam" id="PF02779">
    <property type="entry name" value="Transket_pyr"/>
    <property type="match status" value="1"/>
</dbReference>
<evidence type="ECO:0000256" key="13">
    <source>
        <dbReference type="ARBA" id="ARBA00049473"/>
    </source>
</evidence>
<reference evidence="21 22" key="1">
    <citation type="submission" date="2017-09" db="EMBL/GenBank/DDBJ databases">
        <title>Complete genome sequence of Oxytococcus suis strain ZY16052.</title>
        <authorList>
            <person name="Li F."/>
        </authorList>
    </citation>
    <scope>NUCLEOTIDE SEQUENCE [LARGE SCALE GENOMIC DNA]</scope>
    <source>
        <strain evidence="21 22">ZY16052</strain>
    </source>
</reference>
<feature type="binding site" evidence="16">
    <location>
        <position position="351"/>
    </location>
    <ligand>
        <name>substrate</name>
    </ligand>
</feature>
<evidence type="ECO:0000256" key="10">
    <source>
        <dbReference type="ARBA" id="ARBA00022837"/>
    </source>
</evidence>
<dbReference type="RefSeq" id="WP_118989917.1">
    <property type="nucleotide sequence ID" value="NZ_CP023434.1"/>
</dbReference>
<dbReference type="SMART" id="SM00861">
    <property type="entry name" value="Transket_pyr"/>
    <property type="match status" value="1"/>
</dbReference>
<dbReference type="InterPro" id="IPR055152">
    <property type="entry name" value="Transketolase-like_C_2"/>
</dbReference>
<feature type="binding site" evidence="17">
    <location>
        <begin position="114"/>
        <end position="116"/>
    </location>
    <ligand>
        <name>thiamine diphosphate</name>
        <dbReference type="ChEBI" id="CHEBI:58937"/>
    </ligand>
</feature>
<keyword evidence="22" id="KW-1185">Reference proteome</keyword>
<keyword evidence="9 18" id="KW-0479">Metal-binding</keyword>
<dbReference type="InterPro" id="IPR005474">
    <property type="entry name" value="Transketolase_N"/>
</dbReference>
<keyword evidence="11 18" id="KW-0460">Magnesium</keyword>
<dbReference type="NCBIfam" id="TIGR00232">
    <property type="entry name" value="tktlase_bact"/>
    <property type="match status" value="1"/>
</dbReference>
<comment type="cofactor">
    <cofactor evidence="1">
        <name>Ca(2+)</name>
        <dbReference type="ChEBI" id="CHEBI:29108"/>
    </cofactor>
</comment>
<dbReference type="SUPFAM" id="SSF52518">
    <property type="entry name" value="Thiamin diphosphate-binding fold (THDP-binding)"/>
    <property type="match status" value="2"/>
</dbReference>
<dbReference type="InterPro" id="IPR009014">
    <property type="entry name" value="Transketo_C/PFOR_II"/>
</dbReference>
<dbReference type="CDD" id="cd02012">
    <property type="entry name" value="TPP_TK"/>
    <property type="match status" value="1"/>
</dbReference>
<evidence type="ECO:0000259" key="20">
    <source>
        <dbReference type="SMART" id="SM00861"/>
    </source>
</evidence>
<evidence type="ECO:0000256" key="3">
    <source>
        <dbReference type="ARBA" id="ARBA00001941"/>
    </source>
</evidence>
<evidence type="ECO:0000256" key="1">
    <source>
        <dbReference type="ARBA" id="ARBA00001913"/>
    </source>
</evidence>
<feature type="domain" description="Transketolase-like pyrimidine-binding" evidence="20">
    <location>
        <begin position="348"/>
        <end position="519"/>
    </location>
</feature>
<evidence type="ECO:0000256" key="19">
    <source>
        <dbReference type="PIRSR" id="PIRSR605478-5"/>
    </source>
</evidence>
<evidence type="ECO:0000256" key="12">
    <source>
        <dbReference type="ARBA" id="ARBA00023052"/>
    </source>
</evidence>
<feature type="binding site" evidence="17">
    <location>
        <position position="185"/>
    </location>
    <ligand>
        <name>thiamine diphosphate</name>
        <dbReference type="ChEBI" id="CHEBI:58937"/>
    </ligand>
</feature>
<dbReference type="GO" id="GO:0006098">
    <property type="term" value="P:pentose-phosphate shunt"/>
    <property type="evidence" value="ECO:0007669"/>
    <property type="project" value="TreeGrafter"/>
</dbReference>
<comment type="catalytic activity">
    <reaction evidence="13">
        <text>D-sedoheptulose 7-phosphate + D-glyceraldehyde 3-phosphate = aldehydo-D-ribose 5-phosphate + D-xylulose 5-phosphate</text>
        <dbReference type="Rhea" id="RHEA:10508"/>
        <dbReference type="ChEBI" id="CHEBI:57483"/>
        <dbReference type="ChEBI" id="CHEBI:57737"/>
        <dbReference type="ChEBI" id="CHEBI:58273"/>
        <dbReference type="ChEBI" id="CHEBI:59776"/>
        <dbReference type="EC" id="2.2.1.1"/>
    </reaction>
</comment>
<evidence type="ECO:0000256" key="14">
    <source>
        <dbReference type="NCBIfam" id="TIGR00232"/>
    </source>
</evidence>
<feature type="site" description="Important for catalytic activity" evidence="19">
    <location>
        <position position="26"/>
    </location>
</feature>
<feature type="binding site" evidence="17">
    <location>
        <position position="260"/>
    </location>
    <ligand>
        <name>thiamine diphosphate</name>
        <dbReference type="ChEBI" id="CHEBI:58937"/>
    </ligand>
</feature>
<comment type="similarity">
    <text evidence="5">Belongs to the transketolase family.</text>
</comment>
<feature type="binding site" evidence="18">
    <location>
        <position position="155"/>
    </location>
    <ligand>
        <name>Mg(2+)</name>
        <dbReference type="ChEBI" id="CHEBI:18420"/>
    </ligand>
</feature>
<organism evidence="21 22">
    <name type="scientific">Suicoccus acidiformans</name>
    <dbReference type="NCBI Taxonomy" id="2036206"/>
    <lineage>
        <taxon>Bacteria</taxon>
        <taxon>Bacillati</taxon>
        <taxon>Bacillota</taxon>
        <taxon>Bacilli</taxon>
        <taxon>Lactobacillales</taxon>
        <taxon>Aerococcaceae</taxon>
        <taxon>Suicoccus</taxon>
    </lineage>
</organism>
<dbReference type="AlphaFoldDB" id="A0A347WIT9"/>
<dbReference type="InterPro" id="IPR005475">
    <property type="entry name" value="Transketolase-like_Pyr-bd"/>
</dbReference>
<dbReference type="Pfam" id="PF00456">
    <property type="entry name" value="Transketolase_N"/>
    <property type="match status" value="1"/>
</dbReference>
<dbReference type="EC" id="2.2.1.1" evidence="7 14"/>
<dbReference type="GO" id="GO:0004802">
    <property type="term" value="F:transketolase activity"/>
    <property type="evidence" value="ECO:0007669"/>
    <property type="project" value="UniProtKB-UniRule"/>
</dbReference>
<feature type="site" description="Important for catalytic activity" evidence="19">
    <location>
        <position position="260"/>
    </location>
</feature>
<evidence type="ECO:0000256" key="7">
    <source>
        <dbReference type="ARBA" id="ARBA00013152"/>
    </source>
</evidence>
<feature type="binding site" evidence="18">
    <location>
        <position position="187"/>
    </location>
    <ligand>
        <name>Mg(2+)</name>
        <dbReference type="ChEBI" id="CHEBI:18420"/>
    </ligand>
</feature>
<comment type="subunit">
    <text evidence="6">Homodimer.</text>
</comment>
<dbReference type="OrthoDB" id="8732661at2"/>
<comment type="cofactor">
    <cofactor evidence="3">
        <name>Co(2+)</name>
        <dbReference type="ChEBI" id="CHEBI:48828"/>
    </cofactor>
</comment>
<feature type="binding site" evidence="16">
    <location>
        <position position="260"/>
    </location>
    <ligand>
        <name>substrate</name>
    </ligand>
</feature>
<evidence type="ECO:0000256" key="11">
    <source>
        <dbReference type="ARBA" id="ARBA00022842"/>
    </source>
</evidence>
<feature type="binding site" evidence="16">
    <location>
        <position position="26"/>
    </location>
    <ligand>
        <name>substrate</name>
    </ligand>
</feature>
<dbReference type="InterPro" id="IPR033247">
    <property type="entry name" value="Transketolase_fam"/>
</dbReference>
<feature type="binding site" evidence="17">
    <location>
        <position position="431"/>
    </location>
    <ligand>
        <name>thiamine diphosphate</name>
        <dbReference type="ChEBI" id="CHEBI:58937"/>
    </ligand>
</feature>
<dbReference type="FunFam" id="3.40.50.970:FF:000004">
    <property type="entry name" value="Transketolase"/>
    <property type="match status" value="1"/>
</dbReference>
<evidence type="ECO:0000256" key="15">
    <source>
        <dbReference type="PIRSR" id="PIRSR605478-1"/>
    </source>
</evidence>
<feature type="binding site" evidence="16">
    <location>
        <position position="378"/>
    </location>
    <ligand>
        <name>substrate</name>
    </ligand>
</feature>
<comment type="cofactor">
    <cofactor evidence="18">
        <name>Mg(2+)</name>
        <dbReference type="ChEBI" id="CHEBI:18420"/>
    </cofactor>
    <text evidence="18">Binds 1 Mg(2+) ion per subunit. Can also utilize other divalent metal cations, such as Ca(2+), Mn(2+) and Co(2+).</text>
</comment>
<dbReference type="Gene3D" id="3.40.50.970">
    <property type="match status" value="2"/>
</dbReference>
<evidence type="ECO:0000313" key="22">
    <source>
        <dbReference type="Proteomes" id="UP000263232"/>
    </source>
</evidence>
<feature type="binding site" evidence="16">
    <location>
        <position position="463"/>
    </location>
    <ligand>
        <name>substrate</name>
    </ligand>
</feature>
<feature type="binding site" evidence="16">
    <location>
        <position position="467"/>
    </location>
    <ligand>
        <name>substrate</name>
    </ligand>
</feature>
<keyword evidence="12 17" id="KW-0786">Thiamine pyrophosphate</keyword>
<evidence type="ECO:0000256" key="18">
    <source>
        <dbReference type="PIRSR" id="PIRSR605478-4"/>
    </source>
</evidence>
<keyword evidence="10" id="KW-0106">Calcium</keyword>
<evidence type="ECO:0000256" key="6">
    <source>
        <dbReference type="ARBA" id="ARBA00011738"/>
    </source>
</evidence>
<sequence>MNIKQESILTIRNLILDSVEYAKHGHMGMPLGSASMGYELFRNHMNHNPKNPNWFNRDRFILTSGHGSILQYVLLHLSGYDVTLDDLKTFRKNNSNTPGHPEVGETAGVEATTGPLGQGFSLTVGMAIAEAHLSARFNREGYDVIDHYTYTICGDGDLQEGVALEAAQIAGNLGLGKLIVLYDSNDVTSDGPIGVSSTIDTQQLFQAMNWQTLYVEDGNNPDEVGKAIEVAKSEPNKPTLIEVKNIIGFGSTFQGTSNIHSDPVGLEEAKIIKKNLGWDKEDFYVSNEVSDHFEEISDKGAKAETQWDKLMESYKVAHPELFNELEKMMNGKINVSEEVTADFQEEKLATRSASGEVLNRIYKELPILVGGSADLASSNKTEIKNYPYMELGQFEGPNIHFGVREFAMASIVTGITLHGGLKGYSGTFMVFSDYMRSALRLAALMGTPVIFIFTHDSLMLGQDGPTHQPIEHLASLRAMPNIVVYRGADANEVSVGWKLAMESKDRPFILSLGRHEVPVLNNISKEDAAKGAYVLSKDSETPELILIATGSEVETAFKVKDSLKQTGKFDSINLVSMPSWELFEEQEQSYKDAVLNPNVKNRVSIELGSTQGWKKYVGEGGLSIGINHFGKSAPAVDLLEDYRLTPEHIVDTISDYYSN</sequence>
<gene>
    <name evidence="21" type="primary">tkt</name>
    <name evidence="21" type="ORF">CL176_02560</name>
</gene>
<dbReference type="SUPFAM" id="SSF52922">
    <property type="entry name" value="TK C-terminal domain-like"/>
    <property type="match status" value="1"/>
</dbReference>
<evidence type="ECO:0000256" key="4">
    <source>
        <dbReference type="ARBA" id="ARBA00002931"/>
    </source>
</evidence>
<accession>A0A347WIT9</accession>
<evidence type="ECO:0000256" key="16">
    <source>
        <dbReference type="PIRSR" id="PIRSR605478-2"/>
    </source>
</evidence>
<dbReference type="EMBL" id="CP023434">
    <property type="protein sequence ID" value="AXY24996.1"/>
    <property type="molecule type" value="Genomic_DNA"/>
</dbReference>
<evidence type="ECO:0000256" key="2">
    <source>
        <dbReference type="ARBA" id="ARBA00001936"/>
    </source>
</evidence>
<dbReference type="InterPro" id="IPR020826">
    <property type="entry name" value="Transketolase_BS"/>
</dbReference>